<organism evidence="1 2">
    <name type="scientific">Polarella glacialis</name>
    <name type="common">Dinoflagellate</name>
    <dbReference type="NCBI Taxonomy" id="89957"/>
    <lineage>
        <taxon>Eukaryota</taxon>
        <taxon>Sar</taxon>
        <taxon>Alveolata</taxon>
        <taxon>Dinophyceae</taxon>
        <taxon>Suessiales</taxon>
        <taxon>Suessiaceae</taxon>
        <taxon>Polarella</taxon>
    </lineage>
</organism>
<protein>
    <submittedName>
        <fullName evidence="1">Uncharacterized protein</fullName>
    </submittedName>
</protein>
<name>A0A813LNU7_POLGL</name>
<accession>A0A813LNU7</accession>
<reference evidence="1" key="1">
    <citation type="submission" date="2021-02" db="EMBL/GenBank/DDBJ databases">
        <authorList>
            <person name="Dougan E. K."/>
            <person name="Rhodes N."/>
            <person name="Thang M."/>
            <person name="Chan C."/>
        </authorList>
    </citation>
    <scope>NUCLEOTIDE SEQUENCE</scope>
</reference>
<proteinExistence type="predicted"/>
<dbReference type="EMBL" id="CAJNNW010036455">
    <property type="protein sequence ID" value="CAE8734491.1"/>
    <property type="molecule type" value="Genomic_DNA"/>
</dbReference>
<evidence type="ECO:0000313" key="1">
    <source>
        <dbReference type="EMBL" id="CAE8734491.1"/>
    </source>
</evidence>
<gene>
    <name evidence="1" type="ORF">PGLA2088_LOCUS47323</name>
</gene>
<dbReference type="AlphaFoldDB" id="A0A813LNU7"/>
<sequence>MAALVLAMLVLVGLPVLLLWLLLYSSRIQSLVAFASWINWPPFAWDDLARPSPRLAQAASALLARWSNKTGSFQGLATADQFSVAGSKGTVRGLRLPAAGCHDDAEGSKVVLYLHGNAGNIVRSPGIEFSSTSCCQLSLWDVPLWLLITPAAATLGVTGRMRPVLWRML</sequence>
<evidence type="ECO:0000313" key="2">
    <source>
        <dbReference type="Proteomes" id="UP000626109"/>
    </source>
</evidence>
<comment type="caution">
    <text evidence="1">The sequence shown here is derived from an EMBL/GenBank/DDBJ whole genome shotgun (WGS) entry which is preliminary data.</text>
</comment>
<dbReference type="Proteomes" id="UP000626109">
    <property type="component" value="Unassembled WGS sequence"/>
</dbReference>